<proteinExistence type="predicted"/>
<keyword evidence="2" id="KW-0812">Transmembrane</keyword>
<feature type="region of interest" description="Disordered" evidence="1">
    <location>
        <begin position="1681"/>
        <end position="1724"/>
    </location>
</feature>
<reference evidence="4" key="1">
    <citation type="submission" date="2025-08" db="UniProtKB">
        <authorList>
            <consortium name="RefSeq"/>
        </authorList>
    </citation>
    <scope>IDENTIFICATION</scope>
    <source>
        <tissue evidence="4">Kidney</tissue>
    </source>
</reference>
<feature type="compositionally biased region" description="Polar residues" evidence="1">
    <location>
        <begin position="987"/>
        <end position="997"/>
    </location>
</feature>
<dbReference type="RefSeq" id="XP_011357863.2">
    <property type="nucleotide sequence ID" value="XM_011359561.2"/>
</dbReference>
<dbReference type="Pfam" id="PF12877">
    <property type="entry name" value="KIAA1549"/>
    <property type="match status" value="1"/>
</dbReference>
<feature type="region of interest" description="Disordered" evidence="1">
    <location>
        <begin position="938"/>
        <end position="1007"/>
    </location>
</feature>
<feature type="compositionally biased region" description="Polar residues" evidence="1">
    <location>
        <begin position="871"/>
        <end position="899"/>
    </location>
</feature>
<dbReference type="PANTHER" id="PTHR21590">
    <property type="entry name" value="SEA DOMAIN-CONTAINING PROTEIN"/>
    <property type="match status" value="1"/>
</dbReference>
<evidence type="ECO:0000256" key="1">
    <source>
        <dbReference type="SAM" id="MobiDB-lite"/>
    </source>
</evidence>
<dbReference type="CTD" id="57670"/>
<keyword evidence="3" id="KW-1185">Reference proteome</keyword>
<protein>
    <submittedName>
        <fullName evidence="4">UPF0606 protein KIAA1549 homolog</fullName>
    </submittedName>
</protein>
<name>A0A6P3Q6N3_PTEVA</name>
<sequence length="1948" mass="209859">MSSLASFSPCIASQVSSEKEASSRSQFDCLTTKPTQSLLMQHSTDSGSSASFPTLLKTFVQTRGYAKANRPGERTVYYSSQGEGARQTIQSHDHDSVPGNKVVFPGHTCLVQALQQDAKIRNGQFHLPRLLSRQRLQSFLSVLLPGLWLLLLARPASCAPDEHSLPSSSVELVLKASSGHSTAHVALTGTAPGSWQSGPLHVTSPPPATTFDTAFFNLGKLTQSKADHSIFVANYVSVTSNEVVVDDDEMDNFLPETQWAASRVVSPVQCITVSPLGLPKETLDSVLTPPLPSLSSQDEEVASVWQDTVRQPTTCAESPSHFSTFWSALLTSEGIIPTPSGTLVLYPTDPRGHLSSRTLPEIVASGTEGVEALLFSSVSPVPQPLPVSGEVPTPPEGVLATGTGGYPDVTTALSQSLKETVSPGPPPAAAVSQTALVFRSSSSSSTNSILFSTSLAFEPFSVPSADVSYNPFLPSSSSEASGPPSNWVVPSHVADAQVRSPALPFRPHLGCASCTVASPRHVPSASLLEKDVGSGDGAEALPMTVMEASSVSPPSSTGADFSEFEEELQEFNTLFPSRPIVPLSSRSVEVSSVSSGISAAADVATQVHPSHGRVSVPVLLDTAPFVSSVIETQVTPSGVTAGFPSAIASVLLDASFSVTAEESTPSLAHRDPALFTSAKYSLDPSRESSLFPDREPASFSQHETESILEFASSFFSTPPLEFSSSVPSSSEVLVSPSPGSSDLSAVISQAFSTLVETLTLSESINLQSPQLSVPNSPDLKFSQLWPSSDLLLNTFTFLPSYSETSLLSNVPSDSLKSSEASTVSLTDDSEAHFTSALTETTSYFEFSLMSHESAVTTLMPSSSELPFDISTAGTHSTSPSTAFHTTPTLTESSLFSTPAPSDDDVSGMDDHMSVVSSFSKVIPTATGLVTTASPSSAASFVPEATPSPEPTEPIIVSPSFTPTDLPLNTSTELSTPETTAAPDETVDTTPNGRPSSQKPHESSTLLLPPSLPPLVTFTPEAMVDTPAPDTTTLPYVCDITVPDAYLITTVLARRAVQEYIITSIKEVLRIHFNRAVELRVYELFADFTFLVTSGPFVYTAISVINVLINSKLVRDQTPLILAVKPSFLVPESRFQVQTVLQFVPQSVDTGFCNFTQRIEKGLMTALSEVRKHHQATYNLTVQILNVTVGPSRTAPRRGPVNIVFAVKGAQGFWNGTQVSELLRNLSVVEFSFYLGYPVLQMAEPFQYPQLNLSQLLKSSWVRTVLLGVVEKQLQNEVFQAEMERKLAQLLSEVSTRRRVWRRATVAAGGNSVVQMVNASRLEGEDNPVQLIYFVENQDGERLSAVESSDLINKIDVQRAAIILGYRIQGAVAQPVDRVKRPSPESQSSNLWVVVGVVIPVLVVTVIVVILYWKLCRTDKLDFQPDTVANIQQRQKLQIPSVKGFDFAKQHLGQHNKDDILIIHEPAPLPGPVKDHTTPSENGDVPSPKAKVPSKNVRHRGRVSPSDADSTVSEESSEREAGGDKTPGTANGDKSHRAPHSGPPAPSSGNEQHSSASIFEHVDRISRSSEASRRVPSKIQLIAMQPIPAPPVHHPVLVDRVAETNKINKEIQTALRHKSEIEHHRNKIRLRAKRRGHYEFPVVDELSSGDTRERHRVYRRAQMQIDKILDPTASVPSVFIEPRKSSRIKRSPKPRRKHQVNGCPGDAEKDRLITTDSDGTYRRPPGVHNSAYIGCPSDPDLPADVQTPSSTELGRYPGLPFPAPQYIPPQPSIEEARQTMHSLLDDAFALVAPSSQPVNAAGPGVPAGLPVTSTPSRDEKRATQWGSFYSPAQTTSSPCNRYEDYGMTPPSGALPRYSNLCHVFQPHVLGHQEYSSSPLFQVPRTSGREPSAPPGNLPHRGLQGASLAYATSSTEDLQPGHSSASLIKAIREELLRLSQKQTTMQNFHS</sequence>
<feature type="transmembrane region" description="Helical" evidence="2">
    <location>
        <begin position="1390"/>
        <end position="1412"/>
    </location>
</feature>
<evidence type="ECO:0000313" key="3">
    <source>
        <dbReference type="Proteomes" id="UP000515202"/>
    </source>
</evidence>
<organism evidence="3 4">
    <name type="scientific">Pteropus vampyrus</name>
    <name type="common">Large flying fox</name>
    <dbReference type="NCBI Taxonomy" id="132908"/>
    <lineage>
        <taxon>Eukaryota</taxon>
        <taxon>Metazoa</taxon>
        <taxon>Chordata</taxon>
        <taxon>Craniata</taxon>
        <taxon>Vertebrata</taxon>
        <taxon>Euteleostomi</taxon>
        <taxon>Mammalia</taxon>
        <taxon>Eutheria</taxon>
        <taxon>Laurasiatheria</taxon>
        <taxon>Chiroptera</taxon>
        <taxon>Yinpterochiroptera</taxon>
        <taxon>Pteropodoidea</taxon>
        <taxon>Pteropodidae</taxon>
        <taxon>Pteropodinae</taxon>
        <taxon>Pteropus</taxon>
    </lineage>
</organism>
<dbReference type="OrthoDB" id="10064192at2759"/>
<evidence type="ECO:0000313" key="4">
    <source>
        <dbReference type="RefSeq" id="XP_011357863.2"/>
    </source>
</evidence>
<feature type="transmembrane region" description="Helical" evidence="2">
    <location>
        <begin position="1087"/>
        <end position="1108"/>
    </location>
</feature>
<accession>A0A6P3Q6N3</accession>
<feature type="region of interest" description="Disordered" evidence="1">
    <location>
        <begin position="1464"/>
        <end position="1554"/>
    </location>
</feature>
<evidence type="ECO:0000256" key="2">
    <source>
        <dbReference type="SAM" id="Phobius"/>
    </source>
</evidence>
<feature type="region of interest" description="Disordered" evidence="1">
    <location>
        <begin position="1798"/>
        <end position="1821"/>
    </location>
</feature>
<dbReference type="Proteomes" id="UP000515202">
    <property type="component" value="Unplaced"/>
</dbReference>
<keyword evidence="2" id="KW-0472">Membrane</keyword>
<dbReference type="KEGG" id="pvp:105291665"/>
<gene>
    <name evidence="4" type="primary">KIAA1549</name>
</gene>
<feature type="compositionally biased region" description="Basic residues" evidence="1">
    <location>
        <begin position="1684"/>
        <end position="1698"/>
    </location>
</feature>
<dbReference type="InterPro" id="IPR024606">
    <property type="entry name" value="KIAA1549"/>
</dbReference>
<feature type="region of interest" description="Disordered" evidence="1">
    <location>
        <begin position="1881"/>
        <end position="1901"/>
    </location>
</feature>
<keyword evidence="2" id="KW-1133">Transmembrane helix</keyword>
<feature type="region of interest" description="Disordered" evidence="1">
    <location>
        <begin position="871"/>
        <end position="906"/>
    </location>
</feature>
<dbReference type="PANTHER" id="PTHR21590:SF4">
    <property type="entry name" value="UPF0606 PROTEIN KIAA1549"/>
    <property type="match status" value="1"/>
</dbReference>
<feature type="compositionally biased region" description="Polar residues" evidence="1">
    <location>
        <begin position="960"/>
        <end position="978"/>
    </location>
</feature>
<dbReference type="GeneID" id="105291665"/>